<organism evidence="2 3">
    <name type="scientific">Seminavis robusta</name>
    <dbReference type="NCBI Taxonomy" id="568900"/>
    <lineage>
        <taxon>Eukaryota</taxon>
        <taxon>Sar</taxon>
        <taxon>Stramenopiles</taxon>
        <taxon>Ochrophyta</taxon>
        <taxon>Bacillariophyta</taxon>
        <taxon>Bacillariophyceae</taxon>
        <taxon>Bacillariophycidae</taxon>
        <taxon>Naviculales</taxon>
        <taxon>Naviculaceae</taxon>
        <taxon>Seminavis</taxon>
    </lineage>
</organism>
<evidence type="ECO:0000256" key="1">
    <source>
        <dbReference type="SAM" id="MobiDB-lite"/>
    </source>
</evidence>
<evidence type="ECO:0000313" key="3">
    <source>
        <dbReference type="Proteomes" id="UP001153069"/>
    </source>
</evidence>
<evidence type="ECO:0000313" key="2">
    <source>
        <dbReference type="EMBL" id="CAB9528168.1"/>
    </source>
</evidence>
<name>A0A9N8EWQ5_9STRA</name>
<comment type="caution">
    <text evidence="2">The sequence shown here is derived from an EMBL/GenBank/DDBJ whole genome shotgun (WGS) entry which is preliminary data.</text>
</comment>
<dbReference type="AlphaFoldDB" id="A0A9N8EWQ5"/>
<dbReference type="OrthoDB" id="48134at2759"/>
<accession>A0A9N8EWQ5</accession>
<proteinExistence type="predicted"/>
<keyword evidence="3" id="KW-1185">Reference proteome</keyword>
<dbReference type="EMBL" id="CAICTM010002160">
    <property type="protein sequence ID" value="CAB9528168.1"/>
    <property type="molecule type" value="Genomic_DNA"/>
</dbReference>
<reference evidence="2" key="1">
    <citation type="submission" date="2020-06" db="EMBL/GenBank/DDBJ databases">
        <authorList>
            <consortium name="Plant Systems Biology data submission"/>
        </authorList>
    </citation>
    <scope>NUCLEOTIDE SEQUENCE</scope>
    <source>
        <strain evidence="2">D6</strain>
    </source>
</reference>
<gene>
    <name evidence="2" type="ORF">SEMRO_2162_G317160.1</name>
</gene>
<dbReference type="Proteomes" id="UP001153069">
    <property type="component" value="Unassembled WGS sequence"/>
</dbReference>
<sequence>MMTEKDDYGLVRPSTEDVEKGAREAESIKANSFKNSTDHVRYRMIKKSLFKYWELKVLQLALGVYITIATFVPTGTFSDWGGFVTASVGYIIDPASEERTQEGVILTRGARRAVVATNDFQMACVAITRFTAFFMVG</sequence>
<feature type="region of interest" description="Disordered" evidence="1">
    <location>
        <begin position="1"/>
        <end position="23"/>
    </location>
</feature>
<protein>
    <submittedName>
        <fullName evidence="2">Uncharacterized protein</fullName>
    </submittedName>
</protein>